<dbReference type="PROSITE" id="PS50111">
    <property type="entry name" value="CHEMOTAXIS_TRANSDUC_2"/>
    <property type="match status" value="1"/>
</dbReference>
<organism evidence="8 9">
    <name type="scientific">Chelatococcus albus</name>
    <dbReference type="NCBI Taxonomy" id="3047466"/>
    <lineage>
        <taxon>Bacteria</taxon>
        <taxon>Pseudomonadati</taxon>
        <taxon>Pseudomonadota</taxon>
        <taxon>Alphaproteobacteria</taxon>
        <taxon>Hyphomicrobiales</taxon>
        <taxon>Chelatococcaceae</taxon>
        <taxon>Chelatococcus</taxon>
    </lineage>
</organism>
<keyword evidence="9" id="KW-1185">Reference proteome</keyword>
<keyword evidence="1 3" id="KW-0807">Transducer</keyword>
<name>A0ABT7AE94_9HYPH</name>
<dbReference type="SMART" id="SM00283">
    <property type="entry name" value="MA"/>
    <property type="match status" value="1"/>
</dbReference>
<dbReference type="PANTHER" id="PTHR32089:SF112">
    <property type="entry name" value="LYSOZYME-LIKE PROTEIN-RELATED"/>
    <property type="match status" value="1"/>
</dbReference>
<feature type="domain" description="Methyl-accepting transducer" evidence="6">
    <location>
        <begin position="412"/>
        <end position="641"/>
    </location>
</feature>
<dbReference type="InterPro" id="IPR003660">
    <property type="entry name" value="HAMP_dom"/>
</dbReference>
<gene>
    <name evidence="8" type="ORF">QNA08_02710</name>
</gene>
<evidence type="ECO:0000313" key="9">
    <source>
        <dbReference type="Proteomes" id="UP001321492"/>
    </source>
</evidence>
<evidence type="ECO:0000259" key="7">
    <source>
        <dbReference type="PROSITE" id="PS50885"/>
    </source>
</evidence>
<keyword evidence="5" id="KW-0812">Transmembrane</keyword>
<evidence type="ECO:0000256" key="3">
    <source>
        <dbReference type="PROSITE-ProRule" id="PRU00284"/>
    </source>
</evidence>
<comment type="caution">
    <text evidence="8">The sequence shown here is derived from an EMBL/GenBank/DDBJ whole genome shotgun (WGS) entry which is preliminary data.</text>
</comment>
<keyword evidence="5" id="KW-1133">Transmembrane helix</keyword>
<feature type="domain" description="HAMP" evidence="7">
    <location>
        <begin position="319"/>
        <end position="372"/>
    </location>
</feature>
<dbReference type="Gene3D" id="1.10.287.950">
    <property type="entry name" value="Methyl-accepting chemotaxis protein"/>
    <property type="match status" value="1"/>
</dbReference>
<dbReference type="PANTHER" id="PTHR32089">
    <property type="entry name" value="METHYL-ACCEPTING CHEMOTAXIS PROTEIN MCPB"/>
    <property type="match status" value="1"/>
</dbReference>
<protein>
    <submittedName>
        <fullName evidence="8">Methyl-accepting chemotaxis protein</fullName>
    </submittedName>
</protein>
<accession>A0ABT7AE94</accession>
<evidence type="ECO:0000259" key="6">
    <source>
        <dbReference type="PROSITE" id="PS50111"/>
    </source>
</evidence>
<dbReference type="CDD" id="cd06225">
    <property type="entry name" value="HAMP"/>
    <property type="match status" value="1"/>
</dbReference>
<proteinExistence type="inferred from homology"/>
<dbReference type="EMBL" id="JASJEV010000001">
    <property type="protein sequence ID" value="MDJ1157149.1"/>
    <property type="molecule type" value="Genomic_DNA"/>
</dbReference>
<evidence type="ECO:0000256" key="4">
    <source>
        <dbReference type="SAM" id="Coils"/>
    </source>
</evidence>
<feature type="coiled-coil region" evidence="4">
    <location>
        <begin position="374"/>
        <end position="401"/>
    </location>
</feature>
<dbReference type="InterPro" id="IPR004089">
    <property type="entry name" value="MCPsignal_dom"/>
</dbReference>
<evidence type="ECO:0000256" key="2">
    <source>
        <dbReference type="ARBA" id="ARBA00029447"/>
    </source>
</evidence>
<evidence type="ECO:0000256" key="1">
    <source>
        <dbReference type="ARBA" id="ARBA00023224"/>
    </source>
</evidence>
<dbReference type="Pfam" id="PF00015">
    <property type="entry name" value="MCPsignal"/>
    <property type="match status" value="1"/>
</dbReference>
<reference evidence="8 9" key="1">
    <citation type="submission" date="2023-05" db="EMBL/GenBank/DDBJ databases">
        <title>Chelatococcus sp. nov., a moderately thermophilic bacterium isolated from hot spring microbial mat.</title>
        <authorList>
            <person name="Hu C.-J."/>
            <person name="Li W.-J."/>
        </authorList>
    </citation>
    <scope>NUCLEOTIDE SEQUENCE [LARGE SCALE GENOMIC DNA]</scope>
    <source>
        <strain evidence="8 9">SYSU G07232</strain>
    </source>
</reference>
<sequence>MTRISLRGRITARVSLPMAVVIVAGMTSVLGGAGWAARRMAASAAETSAMLAVASGAADYVSDLEAMTLRVRTAEGEFGRSPDALVGAEMHGLRTAAARLAALAAGTSFSGEVGLLVQRTETLDQAARNAVVARWALDDLDEAYPVTVRDFMAAVRRLAMEVEGVDPGLARRLLDEKDVIVGGAVAFLGARGGAGFEAVRAGLTAFADSLETAHARLRGRTGNARDLVRAVESERSRLYGFVTQKGGAGERADRAARDLATVVEEAGQLARGMRRTAGRMSAASAGHVGDLAHNLTLGLALAAGGAIAIVGLILIWLDRRVVAPLDGLGGSMERLAAGDVDIDIAGVDRQDEVGTMARSLAVFRDDALAKRRLEDAASREAAAREARRRQLEEAIAHLRERTGSVLGVVREGANALRSLSRDLGAEVESSEEHASVARSAATDTTASMAIVATATEELATSSRDIAERSSETSRMVGEALVAGHQSSARATALSAAARQIGDIVGLIETIAQKTNLLALNATIEAARAGDAGRGFGVVASEVKALAIQTGRATADIAAHVAAIQRDTQDSAAAVARIEGLLGEISEFSQLVAAAVEEQGQATSAIAASSSEAALGATRMSESLAVMAETVVKARRATLDLEHLAEGFAQSAEALVAALDDFLARAA</sequence>
<keyword evidence="4" id="KW-0175">Coiled coil</keyword>
<dbReference type="SUPFAM" id="SSF58104">
    <property type="entry name" value="Methyl-accepting chemotaxis protein (MCP) signaling domain"/>
    <property type="match status" value="1"/>
</dbReference>
<dbReference type="Gene3D" id="6.10.340.10">
    <property type="match status" value="1"/>
</dbReference>
<dbReference type="SMART" id="SM00304">
    <property type="entry name" value="HAMP"/>
    <property type="match status" value="1"/>
</dbReference>
<dbReference type="PROSITE" id="PS50885">
    <property type="entry name" value="HAMP"/>
    <property type="match status" value="1"/>
</dbReference>
<evidence type="ECO:0000313" key="8">
    <source>
        <dbReference type="EMBL" id="MDJ1157149.1"/>
    </source>
</evidence>
<feature type="transmembrane region" description="Helical" evidence="5">
    <location>
        <begin position="12"/>
        <end position="37"/>
    </location>
</feature>
<feature type="transmembrane region" description="Helical" evidence="5">
    <location>
        <begin position="297"/>
        <end position="317"/>
    </location>
</feature>
<evidence type="ECO:0000256" key="5">
    <source>
        <dbReference type="SAM" id="Phobius"/>
    </source>
</evidence>
<keyword evidence="5" id="KW-0472">Membrane</keyword>
<dbReference type="RefSeq" id="WP_283739123.1">
    <property type="nucleotide sequence ID" value="NZ_JASJEV010000001.1"/>
</dbReference>
<dbReference type="Proteomes" id="UP001321492">
    <property type="component" value="Unassembled WGS sequence"/>
</dbReference>
<comment type="similarity">
    <text evidence="2">Belongs to the methyl-accepting chemotaxis (MCP) protein family.</text>
</comment>
<dbReference type="Pfam" id="PF00672">
    <property type="entry name" value="HAMP"/>
    <property type="match status" value="1"/>
</dbReference>